<reference evidence="5 6" key="1">
    <citation type="submission" date="2019-03" db="EMBL/GenBank/DDBJ databases">
        <title>Genomic Encyclopedia of Type Strains, Phase IV (KMG-IV): sequencing the most valuable type-strain genomes for metagenomic binning, comparative biology and taxonomic classification.</title>
        <authorList>
            <person name="Goeker M."/>
        </authorList>
    </citation>
    <scope>NUCLEOTIDE SEQUENCE [LARGE SCALE GENOMIC DNA]</scope>
    <source>
        <strain evidence="5 6">DSM 100013</strain>
    </source>
</reference>
<dbReference type="InterPro" id="IPR036390">
    <property type="entry name" value="WH_DNA-bd_sf"/>
</dbReference>
<evidence type="ECO:0000259" key="4">
    <source>
        <dbReference type="PROSITE" id="PS50949"/>
    </source>
</evidence>
<dbReference type="Gene3D" id="1.10.287.2110">
    <property type="match status" value="1"/>
</dbReference>
<comment type="caution">
    <text evidence="5">The sequence shown here is derived from an EMBL/GenBank/DDBJ whole genome shotgun (WGS) entry which is preliminary data.</text>
</comment>
<organism evidence="5 6">
    <name type="scientific">Serpentinicella alkaliphila</name>
    <dbReference type="NCBI Taxonomy" id="1734049"/>
    <lineage>
        <taxon>Bacteria</taxon>
        <taxon>Bacillati</taxon>
        <taxon>Bacillota</taxon>
        <taxon>Clostridia</taxon>
        <taxon>Peptostreptococcales</taxon>
        <taxon>Natronincolaceae</taxon>
        <taxon>Serpentinicella</taxon>
    </lineage>
</organism>
<evidence type="ECO:0000256" key="2">
    <source>
        <dbReference type="ARBA" id="ARBA00023125"/>
    </source>
</evidence>
<dbReference type="RefSeq" id="WP_132849786.1">
    <property type="nucleotide sequence ID" value="NZ_CP058648.1"/>
</dbReference>
<dbReference type="OrthoDB" id="163333at2"/>
<dbReference type="EMBL" id="SLYC01000069">
    <property type="protein sequence ID" value="TCP94848.1"/>
    <property type="molecule type" value="Genomic_DNA"/>
</dbReference>
<keyword evidence="1" id="KW-0805">Transcription regulation</keyword>
<dbReference type="PROSITE" id="PS50949">
    <property type="entry name" value="HTH_GNTR"/>
    <property type="match status" value="1"/>
</dbReference>
<evidence type="ECO:0000313" key="6">
    <source>
        <dbReference type="Proteomes" id="UP000295504"/>
    </source>
</evidence>
<keyword evidence="6" id="KW-1185">Reference proteome</keyword>
<dbReference type="PANTHER" id="PTHR38445:SF6">
    <property type="entry name" value="GNTR-FAMILY TRANSCRIPTIONAL REGULATOR"/>
    <property type="match status" value="1"/>
</dbReference>
<keyword evidence="3" id="KW-0804">Transcription</keyword>
<feature type="domain" description="HTH gntR-type" evidence="4">
    <location>
        <begin position="7"/>
        <end position="75"/>
    </location>
</feature>
<keyword evidence="2" id="KW-0238">DNA-binding</keyword>
<evidence type="ECO:0000256" key="1">
    <source>
        <dbReference type="ARBA" id="ARBA00023015"/>
    </source>
</evidence>
<dbReference type="Pfam" id="PF00392">
    <property type="entry name" value="GntR"/>
    <property type="match status" value="1"/>
</dbReference>
<dbReference type="SUPFAM" id="SSF46785">
    <property type="entry name" value="Winged helix' DNA-binding domain"/>
    <property type="match status" value="1"/>
</dbReference>
<dbReference type="GO" id="GO:0003700">
    <property type="term" value="F:DNA-binding transcription factor activity"/>
    <property type="evidence" value="ECO:0007669"/>
    <property type="project" value="InterPro"/>
</dbReference>
<name>A0A4R2TCM6_9FIRM</name>
<gene>
    <name evidence="5" type="ORF">EDD79_10696</name>
</gene>
<proteinExistence type="predicted"/>
<evidence type="ECO:0000313" key="5">
    <source>
        <dbReference type="EMBL" id="TCP94848.1"/>
    </source>
</evidence>
<sequence length="125" mass="14860">MEFNNSKPIYLQIIDEVKKQLIRGELKIGDKIISQREYAQKMKVNPNTVQRAYREMEIMNLVETLRGQGTFICNRPEMLEEIKEEMAEKIMRSFLMEMKSIGYSDEKTINLIKQWQIKINEEGLK</sequence>
<dbReference type="GO" id="GO:0003677">
    <property type="term" value="F:DNA binding"/>
    <property type="evidence" value="ECO:0007669"/>
    <property type="project" value="UniProtKB-KW"/>
</dbReference>
<dbReference type="SMART" id="SM00345">
    <property type="entry name" value="HTH_GNTR"/>
    <property type="match status" value="1"/>
</dbReference>
<dbReference type="InterPro" id="IPR000524">
    <property type="entry name" value="Tscrpt_reg_HTH_GntR"/>
</dbReference>
<dbReference type="Proteomes" id="UP000295504">
    <property type="component" value="Unassembled WGS sequence"/>
</dbReference>
<protein>
    <submittedName>
        <fullName evidence="5">GntR family transcriptional regulator</fullName>
    </submittedName>
</protein>
<dbReference type="Gene3D" id="1.10.10.10">
    <property type="entry name" value="Winged helix-like DNA-binding domain superfamily/Winged helix DNA-binding domain"/>
    <property type="match status" value="1"/>
</dbReference>
<evidence type="ECO:0000256" key="3">
    <source>
        <dbReference type="ARBA" id="ARBA00023163"/>
    </source>
</evidence>
<dbReference type="CDD" id="cd07377">
    <property type="entry name" value="WHTH_GntR"/>
    <property type="match status" value="1"/>
</dbReference>
<dbReference type="PANTHER" id="PTHR38445">
    <property type="entry name" value="HTH-TYPE TRANSCRIPTIONAL REPRESSOR YTRA"/>
    <property type="match status" value="1"/>
</dbReference>
<accession>A0A4R2TCM6</accession>
<dbReference type="AlphaFoldDB" id="A0A4R2TCM6"/>
<dbReference type="InterPro" id="IPR036388">
    <property type="entry name" value="WH-like_DNA-bd_sf"/>
</dbReference>